<dbReference type="EMBL" id="CP000255">
    <property type="protein sequence ID" value="ABD20724.1"/>
    <property type="molecule type" value="Genomic_DNA"/>
</dbReference>
<gene>
    <name evidence="2" type="ordered locus">SAUSA300_0068</name>
</gene>
<accession>A0A0H2XE43</accession>
<evidence type="ECO:0000313" key="2">
    <source>
        <dbReference type="EMBL" id="ABD20724.1"/>
    </source>
</evidence>
<evidence type="ECO:0000256" key="1">
    <source>
        <dbReference type="SAM" id="Phobius"/>
    </source>
</evidence>
<dbReference type="Proteomes" id="UP000001939">
    <property type="component" value="Chromosome"/>
</dbReference>
<organism evidence="2 3">
    <name type="scientific">Staphylococcus aureus (strain USA300)</name>
    <dbReference type="NCBI Taxonomy" id="367830"/>
    <lineage>
        <taxon>Bacteria</taxon>
        <taxon>Bacillati</taxon>
        <taxon>Bacillota</taxon>
        <taxon>Bacilli</taxon>
        <taxon>Bacillales</taxon>
        <taxon>Staphylococcaceae</taxon>
        <taxon>Staphylococcus</taxon>
    </lineage>
</organism>
<keyword evidence="1" id="KW-0812">Transmembrane</keyword>
<keyword evidence="1" id="KW-1133">Transmembrane helix</keyword>
<dbReference type="HOGENOM" id="CLU_3122865_0_0_9"/>
<name>A0A0H2XE43_STAA3</name>
<sequence>MQQNLYFAIIIKLIAFVLVFPGLLTLWLAVLSDTGAAILVILNSLRLLKK</sequence>
<dbReference type="KEGG" id="saa:SAUSA300_0068"/>
<dbReference type="AlphaFoldDB" id="A0A0H2XE43"/>
<dbReference type="SMR" id="A0A0H2XE43"/>
<protein>
    <submittedName>
        <fullName evidence="2">Cadmium-exporting ATPase, truncation</fullName>
    </submittedName>
</protein>
<keyword evidence="1" id="KW-0472">Membrane</keyword>
<evidence type="ECO:0000313" key="3">
    <source>
        <dbReference type="Proteomes" id="UP000001939"/>
    </source>
</evidence>
<proteinExistence type="predicted"/>
<feature type="transmembrane region" description="Helical" evidence="1">
    <location>
        <begin position="5"/>
        <end position="24"/>
    </location>
</feature>
<reference evidence="2 3" key="1">
    <citation type="journal article" date="2006" name="Lancet">
        <title>Complete genome sequence of USA300, an epidemic clone of community-acquired meticillin-resistant Staphylococcus aureus.</title>
        <authorList>
            <person name="Diep B.A."/>
            <person name="Gill S.R."/>
            <person name="Chang R.F."/>
            <person name="Phan T.H."/>
            <person name="Chen J.H."/>
            <person name="Davidson M.G."/>
            <person name="Lin F."/>
            <person name="Lin J."/>
            <person name="Carleton H.A."/>
            <person name="Mongodin E.F."/>
            <person name="Sensabaugh G.F."/>
            <person name="Perdreau-Remington F."/>
        </authorList>
    </citation>
    <scope>NUCLEOTIDE SEQUENCE [LARGE SCALE GENOMIC DNA]</scope>
    <source>
        <strain evidence="3">USA300</strain>
    </source>
</reference>